<evidence type="ECO:0000313" key="10">
    <source>
        <dbReference type="EMBL" id="BDD02439.1"/>
    </source>
</evidence>
<dbReference type="Proteomes" id="UP001354989">
    <property type="component" value="Plasmid pPP3"/>
</dbReference>
<feature type="region of interest" description="Disordered" evidence="1">
    <location>
        <begin position="260"/>
        <end position="290"/>
    </location>
</feature>
<evidence type="ECO:0000259" key="2">
    <source>
        <dbReference type="PROSITE" id="PS50994"/>
    </source>
</evidence>
<dbReference type="InterPro" id="IPR012337">
    <property type="entry name" value="RNaseH-like_sf"/>
</dbReference>
<evidence type="ECO:0000313" key="4">
    <source>
        <dbReference type="EMBL" id="BDC98326.1"/>
    </source>
</evidence>
<dbReference type="EMBL" id="AP025292">
    <property type="protein sequence ID" value="BDC98291.1"/>
    <property type="molecule type" value="Genomic_DNA"/>
</dbReference>
<dbReference type="EMBL" id="AP025301">
    <property type="protein sequence ID" value="BDD02364.1"/>
    <property type="molecule type" value="Genomic_DNA"/>
</dbReference>
<protein>
    <submittedName>
        <fullName evidence="5">Transposase</fullName>
    </submittedName>
</protein>
<evidence type="ECO:0000313" key="3">
    <source>
        <dbReference type="EMBL" id="BDC98291.1"/>
    </source>
</evidence>
<dbReference type="PANTHER" id="PTHR46889:SF4">
    <property type="entry name" value="TRANSPOSASE INSO FOR INSERTION SEQUENCE ELEMENT IS911B-RELATED"/>
    <property type="match status" value="1"/>
</dbReference>
<evidence type="ECO:0000313" key="11">
    <source>
        <dbReference type="Proteomes" id="UP001354989"/>
    </source>
</evidence>
<evidence type="ECO:0000256" key="1">
    <source>
        <dbReference type="SAM" id="MobiDB-lite"/>
    </source>
</evidence>
<dbReference type="SUPFAM" id="SSF53098">
    <property type="entry name" value="Ribonuclease H-like"/>
    <property type="match status" value="1"/>
</dbReference>
<evidence type="ECO:0000313" key="9">
    <source>
        <dbReference type="EMBL" id="BDD02364.1"/>
    </source>
</evidence>
<geneLocation type="plasmid" evidence="7 11">
    <name>pPP1</name>
</geneLocation>
<dbReference type="Proteomes" id="UP001354989">
    <property type="component" value="Plasmid pPP10"/>
</dbReference>
<proteinExistence type="predicted"/>
<reference evidence="5 11" key="1">
    <citation type="submission" date="2021-12" db="EMBL/GenBank/DDBJ databases">
        <title>Genome sequencing of bacteria with rrn-lacking chromosome and rrn-plasmid.</title>
        <authorList>
            <person name="Anda M."/>
            <person name="Iwasaki W."/>
        </authorList>
    </citation>
    <scope>NUCLEOTIDE SEQUENCE [LARGE SCALE GENOMIC DNA]</scope>
    <source>
        <strain evidence="5 11">NBRC 101262</strain>
        <plasmid evidence="7 11">pPP1</plasmid>
        <plasmid evidence="10 11">pPP10</plasmid>
        <plasmid evidence="8 11">pPP3</plasmid>
        <plasmid evidence="9 11">pPP9</plasmid>
    </source>
</reference>
<dbReference type="RefSeq" id="WP_421953315.1">
    <property type="nucleotide sequence ID" value="NZ_AP025293.1"/>
</dbReference>
<dbReference type="EMBL" id="AP025295">
    <property type="protein sequence ID" value="BDD01546.1"/>
    <property type="molecule type" value="Genomic_DNA"/>
</dbReference>
<evidence type="ECO:0000313" key="7">
    <source>
        <dbReference type="EMBL" id="BDD00538.1"/>
    </source>
</evidence>
<keyword evidence="7" id="KW-0614">Plasmid</keyword>
<geneLocation type="plasmid" evidence="9 11">
    <name>pPP9</name>
</geneLocation>
<dbReference type="InterPro" id="IPR048020">
    <property type="entry name" value="Transpos_IS3"/>
</dbReference>
<dbReference type="EMBL" id="AP025292">
    <property type="protein sequence ID" value="BDC98326.1"/>
    <property type="molecule type" value="Genomic_DNA"/>
</dbReference>
<evidence type="ECO:0000313" key="5">
    <source>
        <dbReference type="EMBL" id="BDC98663.1"/>
    </source>
</evidence>
<dbReference type="Pfam" id="PF13276">
    <property type="entry name" value="HTH_21"/>
    <property type="match status" value="1"/>
</dbReference>
<organism evidence="5 11">
    <name type="scientific">Persicobacter psychrovividus</name>
    <dbReference type="NCBI Taxonomy" id="387638"/>
    <lineage>
        <taxon>Bacteria</taxon>
        <taxon>Pseudomonadati</taxon>
        <taxon>Bacteroidota</taxon>
        <taxon>Cytophagia</taxon>
        <taxon>Cytophagales</taxon>
        <taxon>Persicobacteraceae</taxon>
        <taxon>Persicobacter</taxon>
    </lineage>
</organism>
<geneLocation type="plasmid" evidence="8 11">
    <name>pPP3</name>
</geneLocation>
<evidence type="ECO:0000313" key="6">
    <source>
        <dbReference type="EMBL" id="BDC99484.1"/>
    </source>
</evidence>
<dbReference type="InterPro" id="IPR036397">
    <property type="entry name" value="RNaseH_sf"/>
</dbReference>
<dbReference type="Proteomes" id="UP001354989">
    <property type="component" value="Chromosome"/>
</dbReference>
<dbReference type="PROSITE" id="PS50994">
    <property type="entry name" value="INTEGRASE"/>
    <property type="match status" value="1"/>
</dbReference>
<dbReference type="EMBL" id="AP025292">
    <property type="protein sequence ID" value="BDC98663.1"/>
    <property type="molecule type" value="Genomic_DNA"/>
</dbReference>
<dbReference type="Gene3D" id="3.30.420.10">
    <property type="entry name" value="Ribonuclease H-like superfamily/Ribonuclease H"/>
    <property type="match status" value="1"/>
</dbReference>
<sequence length="290" mass="33546">MVDEEHADLSIRRQCELLQISRSGWYYKPKGESELNLELMRVIDKEYLEHPFRGVPSMTSFLINDCGYPINKKRIERLYKVMGLRSLLPGPHTSKPSPENKIYPYLLRNLEITHSNQVWETDISYVPIAKGFMYLMAVIDVHSRYIVGWSLSNTMSAEWCRNTIQECINNHGAPEIVNTDQGSQFTSDLFTGYLLGQGVTISMDGKGRATDNIYIERFWRTVKYEDIYLNEYRDGLKLQIGLIEYMNFYNNERRHSSIDEKRPCDLYQSKPHSTTSEAKVSASLESVKGG</sequence>
<dbReference type="EMBL" id="AP025302">
    <property type="protein sequence ID" value="BDD02439.1"/>
    <property type="molecule type" value="Genomic_DNA"/>
</dbReference>
<gene>
    <name evidence="3" type="ORF">PEPS_05720</name>
    <name evidence="4" type="ORF">PEPS_06070</name>
    <name evidence="5" type="ORF">PEPS_09440</name>
    <name evidence="6" type="ORF">PEPS_17650</name>
    <name evidence="7" type="ORF">PEPS_28180</name>
    <name evidence="8" type="ORF">PEPS_38260</name>
    <name evidence="9" type="ORF">PEPS_46440</name>
    <name evidence="10" type="ORF">PEPS_47190</name>
</gene>
<dbReference type="PANTHER" id="PTHR46889">
    <property type="entry name" value="TRANSPOSASE INSF FOR INSERTION SEQUENCE IS3B-RELATED"/>
    <property type="match status" value="1"/>
</dbReference>
<dbReference type="InterPro" id="IPR050900">
    <property type="entry name" value="Transposase_IS3/IS150/IS904"/>
</dbReference>
<dbReference type="InterPro" id="IPR025948">
    <property type="entry name" value="HTH-like_dom"/>
</dbReference>
<dbReference type="NCBIfam" id="NF033516">
    <property type="entry name" value="transpos_IS3"/>
    <property type="match status" value="1"/>
</dbReference>
<name>A0ABN6LB98_9BACT</name>
<geneLocation type="plasmid" evidence="10 11">
    <name>pPP10</name>
</geneLocation>
<dbReference type="Pfam" id="PF00665">
    <property type="entry name" value="rve"/>
    <property type="match status" value="1"/>
</dbReference>
<dbReference type="EMBL" id="AP025293">
    <property type="protein sequence ID" value="BDD00538.1"/>
    <property type="molecule type" value="Genomic_DNA"/>
</dbReference>
<dbReference type="EMBL" id="AP025292">
    <property type="protein sequence ID" value="BDC99484.1"/>
    <property type="molecule type" value="Genomic_DNA"/>
</dbReference>
<feature type="domain" description="Integrase catalytic" evidence="2">
    <location>
        <begin position="100"/>
        <end position="271"/>
    </location>
</feature>
<evidence type="ECO:0000313" key="8">
    <source>
        <dbReference type="EMBL" id="BDD01546.1"/>
    </source>
</evidence>
<dbReference type="Proteomes" id="UP001354989">
    <property type="component" value="Plasmid pPP1"/>
</dbReference>
<dbReference type="Proteomes" id="UP001354989">
    <property type="component" value="Plasmid pPP9"/>
</dbReference>
<dbReference type="InterPro" id="IPR001584">
    <property type="entry name" value="Integrase_cat-core"/>
</dbReference>
<keyword evidence="11" id="KW-1185">Reference proteome</keyword>
<accession>A0ABN6LB98</accession>